<evidence type="ECO:0000313" key="1">
    <source>
        <dbReference type="Proteomes" id="UP000095280"/>
    </source>
</evidence>
<organism evidence="1 2">
    <name type="scientific">Macrostomum lignano</name>
    <dbReference type="NCBI Taxonomy" id="282301"/>
    <lineage>
        <taxon>Eukaryota</taxon>
        <taxon>Metazoa</taxon>
        <taxon>Spiralia</taxon>
        <taxon>Lophotrochozoa</taxon>
        <taxon>Platyhelminthes</taxon>
        <taxon>Rhabditophora</taxon>
        <taxon>Macrostomorpha</taxon>
        <taxon>Macrostomida</taxon>
        <taxon>Macrostomidae</taxon>
        <taxon>Macrostomum</taxon>
    </lineage>
</organism>
<sequence>MALPSIHWLSSIAEDSVEQLKRHNTAITETRNNDLYLHGGFKLSKSGKKITFYNDIWKISVQDSQRLKCVKISSGHGDVPEARAYHHLHLFENLLILFGGKSNLNEASCIPGTYQFDVLVRKWTHVKASGEEPEQVYNTSNMIESQLVVFGGHSNGVLSNTTFVYDIMAQHWHRATVSGAPPSPRCEHAAAAVGQSLYVFGGTGGQGCFYNDLHQLDTATLQWSRVPVEGHLLPMPRAGHSLTAHQFKDLFLFGGYNDCVFPDGGPVQEPLMKFSLYKRTWKVPSALPASGGQPENLIHHGAWIHRHMCYIFGGAGLEDSASLIRIFRIINPKKRKEYLAALNQCENEEDLEWDSEAHGQHSLSRMSSARSSARSLNPRPFSVSYQGGRGERQPVLSKEENDRAVELLMERMKKMDI</sequence>
<dbReference type="SMART" id="SM00612">
    <property type="entry name" value="Kelch"/>
    <property type="match status" value="2"/>
</dbReference>
<reference evidence="2" key="1">
    <citation type="submission" date="2016-11" db="UniProtKB">
        <authorList>
            <consortium name="WormBaseParasite"/>
        </authorList>
    </citation>
    <scope>IDENTIFICATION</scope>
</reference>
<keyword evidence="1" id="KW-1185">Reference proteome</keyword>
<dbReference type="OrthoDB" id="10251809at2759"/>
<dbReference type="Gene3D" id="2.120.10.80">
    <property type="entry name" value="Kelch-type beta propeller"/>
    <property type="match status" value="1"/>
</dbReference>
<dbReference type="PANTHER" id="PTHR46093:SF17">
    <property type="entry name" value="ZMP:0000001301"/>
    <property type="match status" value="1"/>
</dbReference>
<protein>
    <submittedName>
        <fullName evidence="2">Kelch domain-containing protein 10</fullName>
    </submittedName>
</protein>
<dbReference type="WBParaSite" id="maker-uti_cns_0000895-snap-gene-1.19-mRNA-1">
    <property type="protein sequence ID" value="maker-uti_cns_0000895-snap-gene-1.19-mRNA-1"/>
    <property type="gene ID" value="maker-uti_cns_0000895-snap-gene-1.19"/>
</dbReference>
<dbReference type="Proteomes" id="UP000095280">
    <property type="component" value="Unplaced"/>
</dbReference>
<evidence type="ECO:0000313" key="2">
    <source>
        <dbReference type="WBParaSite" id="maker-uti_cns_0000895-snap-gene-1.19-mRNA-1"/>
    </source>
</evidence>
<dbReference type="STRING" id="282301.A0A1I8G5G9"/>
<dbReference type="SUPFAM" id="SSF117281">
    <property type="entry name" value="Kelch motif"/>
    <property type="match status" value="2"/>
</dbReference>
<dbReference type="InterPro" id="IPR006652">
    <property type="entry name" value="Kelch_1"/>
</dbReference>
<dbReference type="Pfam" id="PF24681">
    <property type="entry name" value="Kelch_KLHDC2_KLHL20_DRC7"/>
    <property type="match status" value="1"/>
</dbReference>
<accession>A0A1I8G5G9</accession>
<dbReference type="PANTHER" id="PTHR46093">
    <property type="entry name" value="ACYL-COA-BINDING DOMAIN-CONTAINING PROTEIN 5"/>
    <property type="match status" value="1"/>
</dbReference>
<dbReference type="AlphaFoldDB" id="A0A1I8G5G9"/>
<proteinExistence type="predicted"/>
<name>A0A1I8G5G9_9PLAT</name>
<dbReference type="InterPro" id="IPR015915">
    <property type="entry name" value="Kelch-typ_b-propeller"/>
</dbReference>